<protein>
    <recommendedName>
        <fullName evidence="2">DUF1707 domain-containing protein</fullName>
    </recommendedName>
</protein>
<dbReference type="InterPro" id="IPR012551">
    <property type="entry name" value="DUF1707_SHOCT-like"/>
</dbReference>
<evidence type="ECO:0000259" key="2">
    <source>
        <dbReference type="Pfam" id="PF08044"/>
    </source>
</evidence>
<organism evidence="3 4">
    <name type="scientific">Geodermatophilus poikilotrophus</name>
    <dbReference type="NCBI Taxonomy" id="1333667"/>
    <lineage>
        <taxon>Bacteria</taxon>
        <taxon>Bacillati</taxon>
        <taxon>Actinomycetota</taxon>
        <taxon>Actinomycetes</taxon>
        <taxon>Geodermatophilales</taxon>
        <taxon>Geodermatophilaceae</taxon>
        <taxon>Geodermatophilus</taxon>
    </lineage>
</organism>
<evidence type="ECO:0000256" key="1">
    <source>
        <dbReference type="SAM" id="MobiDB-lite"/>
    </source>
</evidence>
<feature type="domain" description="DUF1707" evidence="2">
    <location>
        <begin position="13"/>
        <end position="65"/>
    </location>
</feature>
<dbReference type="AlphaFoldDB" id="A0A1I0IH96"/>
<feature type="region of interest" description="Disordered" evidence="1">
    <location>
        <begin position="209"/>
        <end position="230"/>
    </location>
</feature>
<feature type="region of interest" description="Disordered" evidence="1">
    <location>
        <begin position="1"/>
        <end position="22"/>
    </location>
</feature>
<sequence>MDPHAAPDRPPAVRASDADREATVTRLQRAVAEGRIDLSEFGERVEAAYAAGTLDDLGALVADLPPDAPPPVEIVGTRVPEELSNVFGDVKLAGPNAPQRVSTVFGDVRLDLRGLRTDADRIEITLGTVFGDVDVVVAEGVDAELHGRTFFGDRKTQLAPVPRLAGTPRIVVHARSVFGDLRLRSLAPGESASRWRAMVDRLAARHLPPPVPPPLPPMPPLPPIPPRPPV</sequence>
<dbReference type="Proteomes" id="UP000198507">
    <property type="component" value="Unassembled WGS sequence"/>
</dbReference>
<evidence type="ECO:0000313" key="3">
    <source>
        <dbReference type="EMBL" id="SET95476.1"/>
    </source>
</evidence>
<dbReference type="Pfam" id="PF08044">
    <property type="entry name" value="DUF1707"/>
    <property type="match status" value="1"/>
</dbReference>
<proteinExistence type="predicted"/>
<dbReference type="PANTHER" id="PTHR40763:SF5">
    <property type="entry name" value="MEMBRANE PROTEIN"/>
    <property type="match status" value="1"/>
</dbReference>
<gene>
    <name evidence="3" type="ORF">SAMN04488546_4421</name>
</gene>
<reference evidence="4" key="1">
    <citation type="submission" date="2016-10" db="EMBL/GenBank/DDBJ databases">
        <authorList>
            <person name="Varghese N."/>
            <person name="Submissions S."/>
        </authorList>
    </citation>
    <scope>NUCLEOTIDE SEQUENCE [LARGE SCALE GENOMIC DNA]</scope>
    <source>
        <strain evidence="4">DSM 44209</strain>
    </source>
</reference>
<keyword evidence="4" id="KW-1185">Reference proteome</keyword>
<dbReference type="RefSeq" id="WP_091448364.1">
    <property type="nucleotide sequence ID" value="NZ_FOIE01000011.1"/>
</dbReference>
<accession>A0A1I0IH96</accession>
<dbReference type="OrthoDB" id="4772576at2"/>
<dbReference type="PANTHER" id="PTHR40763">
    <property type="entry name" value="MEMBRANE PROTEIN-RELATED"/>
    <property type="match status" value="1"/>
</dbReference>
<name>A0A1I0IH96_9ACTN</name>
<evidence type="ECO:0000313" key="4">
    <source>
        <dbReference type="Proteomes" id="UP000198507"/>
    </source>
</evidence>
<dbReference type="EMBL" id="FOIE01000011">
    <property type="protein sequence ID" value="SET95476.1"/>
    <property type="molecule type" value="Genomic_DNA"/>
</dbReference>